<accession>A0AAU7APQ7</accession>
<proteinExistence type="predicted"/>
<organism evidence="3">
    <name type="scientific">Paraconexibacter sp. AEG42_29</name>
    <dbReference type="NCBI Taxonomy" id="2997339"/>
    <lineage>
        <taxon>Bacteria</taxon>
        <taxon>Bacillati</taxon>
        <taxon>Actinomycetota</taxon>
        <taxon>Thermoleophilia</taxon>
        <taxon>Solirubrobacterales</taxon>
        <taxon>Paraconexibacteraceae</taxon>
        <taxon>Paraconexibacter</taxon>
    </lineage>
</organism>
<dbReference type="InterPro" id="IPR003399">
    <property type="entry name" value="Mce/MlaD"/>
</dbReference>
<dbReference type="EMBL" id="CP114014">
    <property type="protein sequence ID" value="XAY03668.1"/>
    <property type="molecule type" value="Genomic_DNA"/>
</dbReference>
<sequence length="438" mass="46216">MTAIRDHISHRPSRARATLEIKRSLAPLAAVAVGLALAAGGLAYIALQIPGHGGLTESQSVQFTVADATGVVAGRDEVRVSGIPAGTITSVKLDRGRAILTAKIDRKYTPVYRDARAQLRPNTPLQDMYLDIVDRGTRASGKAPAAQPLSESQTSSSVSIADVLQTFNADTRVRLRTMLAEFGTGIDGEGAAVRNAFVALSPLLDAARRLTTQVTKRKTMTRRLVQNTATLTEELGRRQTQVRRLVGDSAQTLSAIQDERQGLDQTLQQLPPALSTLSAATSALGIVLPDVDTAVQRLQPIADRLGTSLKAVRRLSATARPALDDLRPAITDVSPLVSELRPASASLADAVQALQPQTGAINHVTTSLGKCTFVLQRFFQWTQSVFATGDARGVAPRGDAAVSLDSTGLAIDTATKKYPNNCGGGTTLGGAPAEVVRP</sequence>
<dbReference type="AlphaFoldDB" id="A0AAU7APQ7"/>
<dbReference type="Pfam" id="PF02470">
    <property type="entry name" value="MlaD"/>
    <property type="match status" value="1"/>
</dbReference>
<keyword evidence="1" id="KW-0472">Membrane</keyword>
<feature type="transmembrane region" description="Helical" evidence="1">
    <location>
        <begin position="25"/>
        <end position="47"/>
    </location>
</feature>
<dbReference type="PANTHER" id="PTHR33371">
    <property type="entry name" value="INTERMEMBRANE PHOSPHOLIPID TRANSPORT SYSTEM BINDING PROTEIN MLAD-RELATED"/>
    <property type="match status" value="1"/>
</dbReference>
<dbReference type="PANTHER" id="PTHR33371:SF4">
    <property type="entry name" value="INTERMEMBRANE PHOSPHOLIPID TRANSPORT SYSTEM BINDING PROTEIN MLAD"/>
    <property type="match status" value="1"/>
</dbReference>
<gene>
    <name evidence="3" type="ORF">DSM112329_00488</name>
</gene>
<evidence type="ECO:0000256" key="1">
    <source>
        <dbReference type="SAM" id="Phobius"/>
    </source>
</evidence>
<feature type="domain" description="Mce/MlaD" evidence="2">
    <location>
        <begin position="59"/>
        <end position="133"/>
    </location>
</feature>
<reference evidence="3" key="1">
    <citation type="submission" date="2022-12" db="EMBL/GenBank/DDBJ databases">
        <title>Paraconexibacter alkalitolerans sp. nov. and Baekduia alba sp. nov., isolated from soil and emended description of the genera Paraconexibacter (Chun et al., 2020) and Baekduia (An et al., 2020).</title>
        <authorList>
            <person name="Vieira S."/>
            <person name="Huber K.J."/>
            <person name="Geppert A."/>
            <person name="Wolf J."/>
            <person name="Neumann-Schaal M."/>
            <person name="Muesken M."/>
            <person name="Overmann J."/>
        </authorList>
    </citation>
    <scope>NUCLEOTIDE SEQUENCE</scope>
    <source>
        <strain evidence="3">AEG42_29</strain>
    </source>
</reference>
<dbReference type="RefSeq" id="WP_354700223.1">
    <property type="nucleotide sequence ID" value="NZ_CP114014.1"/>
</dbReference>
<keyword evidence="1" id="KW-0812">Transmembrane</keyword>
<protein>
    <recommendedName>
        <fullName evidence="2">Mce/MlaD domain-containing protein</fullName>
    </recommendedName>
</protein>
<dbReference type="KEGG" id="parq:DSM112329_00488"/>
<evidence type="ECO:0000313" key="3">
    <source>
        <dbReference type="EMBL" id="XAY03668.1"/>
    </source>
</evidence>
<name>A0AAU7APQ7_9ACTN</name>
<keyword evidence="1" id="KW-1133">Transmembrane helix</keyword>
<evidence type="ECO:0000259" key="2">
    <source>
        <dbReference type="Pfam" id="PF02470"/>
    </source>
</evidence>
<dbReference type="InterPro" id="IPR052336">
    <property type="entry name" value="MlaD_Phospholipid_Transporter"/>
</dbReference>